<evidence type="ECO:0000313" key="4">
    <source>
        <dbReference type="EMBL" id="KAK7232292.1"/>
    </source>
</evidence>
<dbReference type="InterPro" id="IPR029058">
    <property type="entry name" value="AB_hydrolase_fold"/>
</dbReference>
<keyword evidence="2" id="KW-0812">Transmembrane</keyword>
<evidence type="ECO:0008006" key="6">
    <source>
        <dbReference type="Google" id="ProtNLM"/>
    </source>
</evidence>
<dbReference type="PANTHER" id="PTHR43689:SF8">
    <property type="entry name" value="ALPHA_BETA-HYDROLASES SUPERFAMILY PROTEIN"/>
    <property type="match status" value="1"/>
</dbReference>
<organism evidence="4 5">
    <name type="scientific">Aureococcus anophagefferens</name>
    <name type="common">Harmful bloom alga</name>
    <dbReference type="NCBI Taxonomy" id="44056"/>
    <lineage>
        <taxon>Eukaryota</taxon>
        <taxon>Sar</taxon>
        <taxon>Stramenopiles</taxon>
        <taxon>Ochrophyta</taxon>
        <taxon>Pelagophyceae</taxon>
        <taxon>Pelagomonadales</taxon>
        <taxon>Pelagomonadaceae</taxon>
        <taxon>Aureococcus</taxon>
    </lineage>
</organism>
<feature type="transmembrane region" description="Helical" evidence="2">
    <location>
        <begin position="308"/>
        <end position="332"/>
    </location>
</feature>
<dbReference type="PANTHER" id="PTHR43689">
    <property type="entry name" value="HYDROLASE"/>
    <property type="match status" value="1"/>
</dbReference>
<keyword evidence="3" id="KW-0732">Signal</keyword>
<name>A0ABR1FK60_AURAN</name>
<feature type="signal peptide" evidence="3">
    <location>
        <begin position="1"/>
        <end position="17"/>
    </location>
</feature>
<sequence>MISSMARAILLACVAHGFVAPAPRHGFVAPITRRQVALRAAPITAPIVEKLRDVTEPAARDLAAQYEAADLPSSRTAYVKTSATSGPALVLVHGFDSSALEFRRLLPELERGGRRRALYDVAGWGLTEPTGVDIAAKRAQLREFLAEVVGGDAVLVGRRWARRSASTRSRRASTTSGASRCSTRSASSTARRPCPSSRRGSACACCGPGRCARSRIASRADKSLGTDDAIRVGLLHCERPGWEDDAVAWVNGGGYAISAEVAPALEGRRTLVLWGDSDEILPPKDNVPRSGGPEAGARASDGDVTVRWSAPITIAGLLFFFPLFFMDTFFAISRGFICASRTWPSLTCARPSRPASGEKGPRVG</sequence>
<protein>
    <recommendedName>
        <fullName evidence="6">AB hydrolase-1 domain-containing protein</fullName>
    </recommendedName>
</protein>
<evidence type="ECO:0000256" key="2">
    <source>
        <dbReference type="SAM" id="Phobius"/>
    </source>
</evidence>
<keyword evidence="2" id="KW-1133">Transmembrane helix</keyword>
<dbReference type="EMBL" id="JBBJCI010000370">
    <property type="protein sequence ID" value="KAK7232292.1"/>
    <property type="molecule type" value="Genomic_DNA"/>
</dbReference>
<feature type="chain" id="PRO_5046223168" description="AB hydrolase-1 domain-containing protein" evidence="3">
    <location>
        <begin position="18"/>
        <end position="364"/>
    </location>
</feature>
<comment type="caution">
    <text evidence="4">The sequence shown here is derived from an EMBL/GenBank/DDBJ whole genome shotgun (WGS) entry which is preliminary data.</text>
</comment>
<evidence type="ECO:0000256" key="1">
    <source>
        <dbReference type="SAM" id="MobiDB-lite"/>
    </source>
</evidence>
<feature type="region of interest" description="Disordered" evidence="1">
    <location>
        <begin position="166"/>
        <end position="201"/>
    </location>
</feature>
<dbReference type="Gene3D" id="3.40.50.1820">
    <property type="entry name" value="alpha/beta hydrolase"/>
    <property type="match status" value="1"/>
</dbReference>
<reference evidence="4 5" key="1">
    <citation type="submission" date="2024-03" db="EMBL/GenBank/DDBJ databases">
        <title>Aureococcus anophagefferens CCMP1851 and Kratosvirus quantuckense: Draft genome of a second virus-susceptible host strain in the model system.</title>
        <authorList>
            <person name="Chase E."/>
            <person name="Truchon A.R."/>
            <person name="Schepens W."/>
            <person name="Wilhelm S.W."/>
        </authorList>
    </citation>
    <scope>NUCLEOTIDE SEQUENCE [LARGE SCALE GENOMIC DNA]</scope>
    <source>
        <strain evidence="4 5">CCMP1851</strain>
    </source>
</reference>
<keyword evidence="5" id="KW-1185">Reference proteome</keyword>
<dbReference type="SUPFAM" id="SSF53474">
    <property type="entry name" value="alpha/beta-Hydrolases"/>
    <property type="match status" value="1"/>
</dbReference>
<dbReference type="Proteomes" id="UP001363151">
    <property type="component" value="Unassembled WGS sequence"/>
</dbReference>
<proteinExistence type="predicted"/>
<keyword evidence="2" id="KW-0472">Membrane</keyword>
<accession>A0ABR1FK60</accession>
<evidence type="ECO:0000256" key="3">
    <source>
        <dbReference type="SAM" id="SignalP"/>
    </source>
</evidence>
<gene>
    <name evidence="4" type="ORF">SO694_0003039</name>
</gene>
<evidence type="ECO:0000313" key="5">
    <source>
        <dbReference type="Proteomes" id="UP001363151"/>
    </source>
</evidence>